<proteinExistence type="predicted"/>
<name>A0A0R1TLM1_9LACO</name>
<comment type="caution">
    <text evidence="2">The sequence shown here is derived from an EMBL/GenBank/DDBJ whole genome shotgun (WGS) entry which is preliminary data.</text>
</comment>
<feature type="transmembrane region" description="Helical" evidence="1">
    <location>
        <begin position="37"/>
        <end position="64"/>
    </location>
</feature>
<dbReference type="RefSeq" id="WP_025020812.1">
    <property type="nucleotide sequence ID" value="NZ_AZFH01000022.1"/>
</dbReference>
<gene>
    <name evidence="2" type="ORF">FC36_GL001005</name>
</gene>
<feature type="transmembrane region" description="Helical" evidence="1">
    <location>
        <begin position="7"/>
        <end position="31"/>
    </location>
</feature>
<dbReference type="EMBL" id="AZFH01000022">
    <property type="protein sequence ID" value="KRL82316.1"/>
    <property type="molecule type" value="Genomic_DNA"/>
</dbReference>
<dbReference type="AlphaFoldDB" id="A0A0R1TLM1"/>
<evidence type="ECO:0000313" key="3">
    <source>
        <dbReference type="Proteomes" id="UP000051048"/>
    </source>
</evidence>
<accession>A0A0R1TLM1</accession>
<dbReference type="Proteomes" id="UP000051048">
    <property type="component" value="Unassembled WGS sequence"/>
</dbReference>
<evidence type="ECO:0000313" key="2">
    <source>
        <dbReference type="EMBL" id="KRL82316.1"/>
    </source>
</evidence>
<keyword evidence="1" id="KW-0812">Transmembrane</keyword>
<keyword evidence="1" id="KW-0472">Membrane</keyword>
<reference evidence="2 3" key="1">
    <citation type="journal article" date="2015" name="Genome Announc.">
        <title>Expanding the biotechnology potential of lactobacilli through comparative genomics of 213 strains and associated genera.</title>
        <authorList>
            <person name="Sun Z."/>
            <person name="Harris H.M."/>
            <person name="McCann A."/>
            <person name="Guo C."/>
            <person name="Argimon S."/>
            <person name="Zhang W."/>
            <person name="Yang X."/>
            <person name="Jeffery I.B."/>
            <person name="Cooney J.C."/>
            <person name="Kagawa T.F."/>
            <person name="Liu W."/>
            <person name="Song Y."/>
            <person name="Salvetti E."/>
            <person name="Wrobel A."/>
            <person name="Rasinkangas P."/>
            <person name="Parkhill J."/>
            <person name="Rea M.C."/>
            <person name="O'Sullivan O."/>
            <person name="Ritari J."/>
            <person name="Douillard F.P."/>
            <person name="Paul Ross R."/>
            <person name="Yang R."/>
            <person name="Briner A.E."/>
            <person name="Felis G.E."/>
            <person name="de Vos W.M."/>
            <person name="Barrangou R."/>
            <person name="Klaenhammer T.R."/>
            <person name="Caufield P.W."/>
            <person name="Cui Y."/>
            <person name="Zhang H."/>
            <person name="O'Toole P.W."/>
        </authorList>
    </citation>
    <scope>NUCLEOTIDE SEQUENCE [LARGE SCALE GENOMIC DNA]</scope>
    <source>
        <strain evidence="2 3">DSM 15833</strain>
    </source>
</reference>
<sequence length="79" mass="8994">MNKLVKILIIAAIISWIGGSLSLAFTFWVLMTKLATAFLIIFVLLDLIFFTGIFASITVLVIFLKKKYQTQTDEHKEQN</sequence>
<organism evidence="2 3">
    <name type="scientific">Ligilactobacillus equi DSM 15833 = JCM 10991</name>
    <dbReference type="NCBI Taxonomy" id="1423740"/>
    <lineage>
        <taxon>Bacteria</taxon>
        <taxon>Bacillati</taxon>
        <taxon>Bacillota</taxon>
        <taxon>Bacilli</taxon>
        <taxon>Lactobacillales</taxon>
        <taxon>Lactobacillaceae</taxon>
        <taxon>Ligilactobacillus</taxon>
    </lineage>
</organism>
<dbReference type="PATRIC" id="fig|1423740.3.peg.1074"/>
<evidence type="ECO:0000256" key="1">
    <source>
        <dbReference type="SAM" id="Phobius"/>
    </source>
</evidence>
<keyword evidence="1" id="KW-1133">Transmembrane helix</keyword>
<protein>
    <submittedName>
        <fullName evidence="2">Uncharacterized protein</fullName>
    </submittedName>
</protein>